<dbReference type="EMBL" id="QFPN01000007">
    <property type="protein sequence ID" value="PZQ13664.1"/>
    <property type="molecule type" value="Genomic_DNA"/>
</dbReference>
<accession>A0A2W5KD96</accession>
<name>A0A2W5KD96_ANCNO</name>
<evidence type="ECO:0000313" key="1">
    <source>
        <dbReference type="EMBL" id="PZQ13664.1"/>
    </source>
</evidence>
<dbReference type="Proteomes" id="UP000249577">
    <property type="component" value="Unassembled WGS sequence"/>
</dbReference>
<protein>
    <submittedName>
        <fullName evidence="1">Uncharacterized protein</fullName>
    </submittedName>
</protein>
<gene>
    <name evidence="1" type="ORF">DI565_14075</name>
</gene>
<proteinExistence type="predicted"/>
<evidence type="ECO:0000313" key="2">
    <source>
        <dbReference type="Proteomes" id="UP000249577"/>
    </source>
</evidence>
<organism evidence="1 2">
    <name type="scientific">Ancylobacter novellus</name>
    <name type="common">Thiobacillus novellus</name>
    <dbReference type="NCBI Taxonomy" id="921"/>
    <lineage>
        <taxon>Bacteria</taxon>
        <taxon>Pseudomonadati</taxon>
        <taxon>Pseudomonadota</taxon>
        <taxon>Alphaproteobacteria</taxon>
        <taxon>Hyphomicrobiales</taxon>
        <taxon>Xanthobacteraceae</taxon>
        <taxon>Ancylobacter</taxon>
    </lineage>
</organism>
<reference evidence="1 2" key="1">
    <citation type="submission" date="2017-08" db="EMBL/GenBank/DDBJ databases">
        <title>Infants hospitalized years apart are colonized by the same room-sourced microbial strains.</title>
        <authorList>
            <person name="Brooks B."/>
            <person name="Olm M.R."/>
            <person name="Firek B.A."/>
            <person name="Baker R."/>
            <person name="Thomas B.C."/>
            <person name="Morowitz M.J."/>
            <person name="Banfield J.F."/>
        </authorList>
    </citation>
    <scope>NUCLEOTIDE SEQUENCE [LARGE SCALE GENOMIC DNA]</scope>
    <source>
        <strain evidence="1">S2_005_003_R2_43</strain>
    </source>
</reference>
<sequence>MITATIDPPSRKRAAPKLSAAQQIDKIASSFSSPPTIDEIPDPLRDALVEYAALEAACDRGEWTDDEKYDAEEVRLCEVFTRLDPTTAKGAAAALRFIRRGMGEDGVGEHVCDLPLLEAVLRFLEREDPRPEAVSRRVDADPVFALIERHDALWPRVEETETEDDDNPEWLAAASAACDAMRDIAECEPTTLAGCRAAAVYIAEHPANKGYADYELILNAFSTLARSLKAHVA</sequence>
<dbReference type="AlphaFoldDB" id="A0A2W5KD96"/>
<comment type="caution">
    <text evidence="1">The sequence shown here is derived from an EMBL/GenBank/DDBJ whole genome shotgun (WGS) entry which is preliminary data.</text>
</comment>